<dbReference type="Pfam" id="PF14821">
    <property type="entry name" value="Thr_synth_N"/>
    <property type="match status" value="1"/>
</dbReference>
<keyword evidence="13" id="KW-1185">Reference proteome</keyword>
<dbReference type="Pfam" id="PF24857">
    <property type="entry name" value="THR4_C"/>
    <property type="match status" value="1"/>
</dbReference>
<comment type="pathway">
    <text evidence="2">Amino-acid biosynthesis; L-threonine biosynthesis; L-threonine from L-aspartate: step 5/5.</text>
</comment>
<dbReference type="Gene3D" id="3.40.50.1100">
    <property type="match status" value="2"/>
</dbReference>
<dbReference type="STRING" id="1051891.A0A0C3Q4W8"/>
<dbReference type="GO" id="GO:0030170">
    <property type="term" value="F:pyridoxal phosphate binding"/>
    <property type="evidence" value="ECO:0007669"/>
    <property type="project" value="InterPro"/>
</dbReference>
<evidence type="ECO:0000256" key="8">
    <source>
        <dbReference type="ARBA" id="ARBA00023239"/>
    </source>
</evidence>
<dbReference type="InterPro" id="IPR000634">
    <property type="entry name" value="Ser/Thr_deHydtase_PyrdxlP-BS"/>
</dbReference>
<dbReference type="Gene3D" id="3.90.1380.10">
    <property type="entry name" value="Threonine synthase, N-terminal domain"/>
    <property type="match status" value="1"/>
</dbReference>
<dbReference type="FunFam" id="3.40.50.1100:FF:000024">
    <property type="entry name" value="Probable threonine synthase"/>
    <property type="match status" value="1"/>
</dbReference>
<evidence type="ECO:0000256" key="3">
    <source>
        <dbReference type="ARBA" id="ARBA00005517"/>
    </source>
</evidence>
<proteinExistence type="inferred from homology"/>
<dbReference type="Pfam" id="PF00291">
    <property type="entry name" value="PALP"/>
    <property type="match status" value="1"/>
</dbReference>
<dbReference type="InterPro" id="IPR004450">
    <property type="entry name" value="Thr_synthase-like"/>
</dbReference>
<dbReference type="OrthoDB" id="5203861at2759"/>
<reference evidence="12 13" key="1">
    <citation type="submission" date="2014-04" db="EMBL/GenBank/DDBJ databases">
        <authorList>
            <consortium name="DOE Joint Genome Institute"/>
            <person name="Kuo A."/>
            <person name="Girlanda M."/>
            <person name="Perotto S."/>
            <person name="Kohler A."/>
            <person name="Nagy L.G."/>
            <person name="Floudas D."/>
            <person name="Copeland A."/>
            <person name="Barry K.W."/>
            <person name="Cichocki N."/>
            <person name="Veneault-Fourrey C."/>
            <person name="LaButti K."/>
            <person name="Lindquist E.A."/>
            <person name="Lipzen A."/>
            <person name="Lundell T."/>
            <person name="Morin E."/>
            <person name="Murat C."/>
            <person name="Sun H."/>
            <person name="Tunlid A."/>
            <person name="Henrissat B."/>
            <person name="Grigoriev I.V."/>
            <person name="Hibbett D.S."/>
            <person name="Martin F."/>
            <person name="Nordberg H.P."/>
            <person name="Cantor M.N."/>
            <person name="Hua S.X."/>
        </authorList>
    </citation>
    <scope>NUCLEOTIDE SEQUENCE [LARGE SCALE GENOMIC DNA]</scope>
    <source>
        <strain evidence="12 13">MUT 4182</strain>
    </source>
</reference>
<dbReference type="PANTHER" id="PTHR42690:SF1">
    <property type="entry name" value="THREONINE SYNTHASE-LIKE 2"/>
    <property type="match status" value="1"/>
</dbReference>
<evidence type="ECO:0000256" key="1">
    <source>
        <dbReference type="ARBA" id="ARBA00001933"/>
    </source>
</evidence>
<feature type="modified residue" description="N6-(pyridoxal phosphate)lysine" evidence="9">
    <location>
        <position position="120"/>
    </location>
</feature>
<sequence length="561" mass="61322">MKYFSTRGSEQVLSFEQAVLTGLAPNGGLYIPTNIPSLPSNWETEWANYSFTELSHAILSLYISPDEISPADLKQLIEKSYSTFRHPEVTPTKRIVRENGGKEEEIFVLELWHGPTFAFKDVALQFLGNLFEFFLKRKNAALAEGGRQVKEEEKHKLTVVGATSGDTGSAAIYGLRGKENVSIFILYPLGRVSPIQEAQMTTVPDANVHTVAVKGTFDDCQDIVKALFSDHEFNAHHKLGAVNSINWARILAQIVYYFSAYFSVKRQATTPALQFVVPTGNFGDVLAGYYAKRMGVPMSHLGIGTNENDILSRFWKTGRYEKVASNVMVEDDSEEAVGAMAPVGGSTDGSQAGPGVKATLSPAMDILVSSNFERLLWYLAYESESGEGEARRKAACATVDGWMSKVKSDGRVVLPTSVLEVARRDFVAERISDEQTLDTIRKYFTSKSTPYVVDPHTAVGLAAAEAIASTPSVSPSTSPTQIVLSTAHPAKFSEAVNEALANSPGFDFESQVLPVEFKGLLEKQKRVIEVPRPEIELVKGVIEKVARKETTTTEVGGDASL</sequence>
<dbReference type="PROSITE" id="PS00165">
    <property type="entry name" value="DEHYDRATASE_SER_THR"/>
    <property type="match status" value="1"/>
</dbReference>
<keyword evidence="8" id="KW-0456">Lyase</keyword>
<dbReference type="FunFam" id="3.90.1380.10:FF:000003">
    <property type="entry name" value="THR4p Threonine synthase"/>
    <property type="match status" value="1"/>
</dbReference>
<dbReference type="InterPro" id="IPR051166">
    <property type="entry name" value="Threonine_Synthase"/>
</dbReference>
<evidence type="ECO:0000256" key="5">
    <source>
        <dbReference type="ARBA" id="ARBA00022605"/>
    </source>
</evidence>
<comment type="cofactor">
    <cofactor evidence="1 9">
        <name>pyridoxal 5'-phosphate</name>
        <dbReference type="ChEBI" id="CHEBI:597326"/>
    </cofactor>
</comment>
<gene>
    <name evidence="12" type="ORF">M407DRAFT_244563</name>
</gene>
<dbReference type="AlphaFoldDB" id="A0A0C3Q4W8"/>
<dbReference type="InterPro" id="IPR037158">
    <property type="entry name" value="Thr_synth_N_sf"/>
</dbReference>
<evidence type="ECO:0000259" key="10">
    <source>
        <dbReference type="Pfam" id="PF00291"/>
    </source>
</evidence>
<evidence type="ECO:0000256" key="9">
    <source>
        <dbReference type="PIRSR" id="PIRSR604450-51"/>
    </source>
</evidence>
<feature type="domain" description="Tryptophan synthase beta chain-like PALP" evidence="10">
    <location>
        <begin position="90"/>
        <end position="326"/>
    </location>
</feature>
<evidence type="ECO:0000256" key="4">
    <source>
        <dbReference type="ARBA" id="ARBA00013028"/>
    </source>
</evidence>
<dbReference type="NCBIfam" id="TIGR00260">
    <property type="entry name" value="thrC"/>
    <property type="match status" value="1"/>
</dbReference>
<reference evidence="13" key="2">
    <citation type="submission" date="2015-01" db="EMBL/GenBank/DDBJ databases">
        <title>Evolutionary Origins and Diversification of the Mycorrhizal Mutualists.</title>
        <authorList>
            <consortium name="DOE Joint Genome Institute"/>
            <consortium name="Mycorrhizal Genomics Consortium"/>
            <person name="Kohler A."/>
            <person name="Kuo A."/>
            <person name="Nagy L.G."/>
            <person name="Floudas D."/>
            <person name="Copeland A."/>
            <person name="Barry K.W."/>
            <person name="Cichocki N."/>
            <person name="Veneault-Fourrey C."/>
            <person name="LaButti K."/>
            <person name="Lindquist E.A."/>
            <person name="Lipzen A."/>
            <person name="Lundell T."/>
            <person name="Morin E."/>
            <person name="Murat C."/>
            <person name="Riley R."/>
            <person name="Ohm R."/>
            <person name="Sun H."/>
            <person name="Tunlid A."/>
            <person name="Henrissat B."/>
            <person name="Grigoriev I.V."/>
            <person name="Hibbett D.S."/>
            <person name="Martin F."/>
        </authorList>
    </citation>
    <scope>NUCLEOTIDE SEQUENCE [LARGE SCALE GENOMIC DNA]</scope>
    <source>
        <strain evidence="13">MUT 4182</strain>
    </source>
</reference>
<comment type="similarity">
    <text evidence="3">Belongs to the threonine synthase family.</text>
</comment>
<dbReference type="GO" id="GO:0009088">
    <property type="term" value="P:threonine biosynthetic process"/>
    <property type="evidence" value="ECO:0007669"/>
    <property type="project" value="UniProtKB-UniPathway"/>
</dbReference>
<dbReference type="InterPro" id="IPR001926">
    <property type="entry name" value="TrpB-like_PALP"/>
</dbReference>
<keyword evidence="7 9" id="KW-0663">Pyridoxal phosphate</keyword>
<evidence type="ECO:0000313" key="12">
    <source>
        <dbReference type="EMBL" id="KIO24105.1"/>
    </source>
</evidence>
<evidence type="ECO:0000256" key="7">
    <source>
        <dbReference type="ARBA" id="ARBA00022898"/>
    </source>
</evidence>
<dbReference type="SUPFAM" id="SSF53686">
    <property type="entry name" value="Tryptophan synthase beta subunit-like PLP-dependent enzymes"/>
    <property type="match status" value="1"/>
</dbReference>
<dbReference type="EC" id="4.2.3.1" evidence="4"/>
<keyword evidence="5" id="KW-0028">Amino-acid biosynthesis</keyword>
<evidence type="ECO:0000259" key="11">
    <source>
        <dbReference type="Pfam" id="PF14821"/>
    </source>
</evidence>
<protein>
    <recommendedName>
        <fullName evidence="4">threonine synthase</fullName>
        <ecNumber evidence="4">4.2.3.1</ecNumber>
    </recommendedName>
</protein>
<name>A0A0C3Q4W8_9AGAM</name>
<dbReference type="UniPathway" id="UPA00050">
    <property type="reaction ID" value="UER00065"/>
</dbReference>
<dbReference type="GO" id="GO:0004795">
    <property type="term" value="F:threonine synthase activity"/>
    <property type="evidence" value="ECO:0007669"/>
    <property type="project" value="UniProtKB-EC"/>
</dbReference>
<keyword evidence="6" id="KW-0791">Threonine biosynthesis</keyword>
<dbReference type="EMBL" id="KN823068">
    <property type="protein sequence ID" value="KIO24105.1"/>
    <property type="molecule type" value="Genomic_DNA"/>
</dbReference>
<evidence type="ECO:0000256" key="2">
    <source>
        <dbReference type="ARBA" id="ARBA00004979"/>
    </source>
</evidence>
<dbReference type="InterPro" id="IPR029144">
    <property type="entry name" value="Thr_synth_N"/>
</dbReference>
<evidence type="ECO:0000256" key="6">
    <source>
        <dbReference type="ARBA" id="ARBA00022697"/>
    </source>
</evidence>
<dbReference type="InterPro" id="IPR036052">
    <property type="entry name" value="TrpB-like_PALP_sf"/>
</dbReference>
<dbReference type="Proteomes" id="UP000054248">
    <property type="component" value="Unassembled WGS sequence"/>
</dbReference>
<dbReference type="CDD" id="cd01560">
    <property type="entry name" value="Thr-synth_2"/>
    <property type="match status" value="1"/>
</dbReference>
<dbReference type="PANTHER" id="PTHR42690">
    <property type="entry name" value="THREONINE SYNTHASE FAMILY MEMBER"/>
    <property type="match status" value="1"/>
</dbReference>
<dbReference type="HOGENOM" id="CLU_015170_1_0_1"/>
<evidence type="ECO:0000313" key="13">
    <source>
        <dbReference type="Proteomes" id="UP000054248"/>
    </source>
</evidence>
<feature type="domain" description="Threonine synthase N-terminal" evidence="11">
    <location>
        <begin position="2"/>
        <end position="81"/>
    </location>
</feature>
<accession>A0A0C3Q4W8</accession>
<organism evidence="12 13">
    <name type="scientific">Tulasnella calospora MUT 4182</name>
    <dbReference type="NCBI Taxonomy" id="1051891"/>
    <lineage>
        <taxon>Eukaryota</taxon>
        <taxon>Fungi</taxon>
        <taxon>Dikarya</taxon>
        <taxon>Basidiomycota</taxon>
        <taxon>Agaricomycotina</taxon>
        <taxon>Agaricomycetes</taxon>
        <taxon>Cantharellales</taxon>
        <taxon>Tulasnellaceae</taxon>
        <taxon>Tulasnella</taxon>
    </lineage>
</organism>